<comment type="function">
    <text evidence="4">Dirigent proteins impart stereoselectivity on the phenoxy radical-coupling reaction, yielding optically active lignans from two molecules of coniferyl alcohol in the biosynthesis of lignans, flavonolignans, and alkaloids and thus plays a central role in plant secondary metabolism.</text>
</comment>
<feature type="signal peptide" evidence="4">
    <location>
        <begin position="1"/>
        <end position="23"/>
    </location>
</feature>
<feature type="chain" id="PRO_5044525048" description="Dirigent protein" evidence="4">
    <location>
        <begin position="24"/>
        <end position="204"/>
    </location>
</feature>
<dbReference type="GO" id="GO:0048046">
    <property type="term" value="C:apoplast"/>
    <property type="evidence" value="ECO:0007669"/>
    <property type="project" value="UniProtKB-SubCell"/>
</dbReference>
<dbReference type="AlphaFoldDB" id="A0ABD3S6L2"/>
<evidence type="ECO:0000256" key="4">
    <source>
        <dbReference type="RuleBase" id="RU363099"/>
    </source>
</evidence>
<keyword evidence="4" id="KW-0052">Apoplast</keyword>
<dbReference type="EMBL" id="JBJXBP010000007">
    <property type="protein sequence ID" value="KAL3820091.1"/>
    <property type="molecule type" value="Genomic_DNA"/>
</dbReference>
<dbReference type="PANTHER" id="PTHR21495">
    <property type="entry name" value="NUCLEOPORIN-RELATED"/>
    <property type="match status" value="1"/>
</dbReference>
<gene>
    <name evidence="5" type="ORF">ACJIZ3_005996</name>
</gene>
<dbReference type="InterPro" id="IPR004265">
    <property type="entry name" value="Dirigent"/>
</dbReference>
<evidence type="ECO:0000256" key="1">
    <source>
        <dbReference type="ARBA" id="ARBA00010746"/>
    </source>
</evidence>
<protein>
    <recommendedName>
        <fullName evidence="4">Dirigent protein</fullName>
    </recommendedName>
</protein>
<keyword evidence="3 4" id="KW-0964">Secreted</keyword>
<comment type="subunit">
    <text evidence="2 4">Homodimer.</text>
</comment>
<evidence type="ECO:0000256" key="2">
    <source>
        <dbReference type="ARBA" id="ARBA00011738"/>
    </source>
</evidence>
<dbReference type="GO" id="GO:0009699">
    <property type="term" value="P:phenylpropanoid biosynthetic process"/>
    <property type="evidence" value="ECO:0007669"/>
    <property type="project" value="UniProtKB-ARBA"/>
</dbReference>
<sequence>MGKISILLLVSSFFFLTFSSTCAIAKGHNEEKSWSEAFCPYKETTTELHFYLQDVLEGPNATVWEVVKSPISNSATSFGQIRVFDDLITQTPDPNSTKLGRAQGLITSADLDVSAYNMNINFVFTAGRYKGSTLTILGRNPINNVDRELSVVGGTGIFRMARGYAISNTHSYNVSTNYGILEYTIYVVYTNVPKVNNIEMVMDA</sequence>
<dbReference type="InterPro" id="IPR044859">
    <property type="entry name" value="Allene_oxi_cyc_Dirigent"/>
</dbReference>
<comment type="similarity">
    <text evidence="1 4">Belongs to the plant dirigent protein family.</text>
</comment>
<dbReference type="Proteomes" id="UP001634393">
    <property type="component" value="Unassembled WGS sequence"/>
</dbReference>
<evidence type="ECO:0000313" key="5">
    <source>
        <dbReference type="EMBL" id="KAL3820091.1"/>
    </source>
</evidence>
<dbReference type="Pfam" id="PF03018">
    <property type="entry name" value="Dirigent"/>
    <property type="match status" value="1"/>
</dbReference>
<comment type="caution">
    <text evidence="5">The sequence shown here is derived from an EMBL/GenBank/DDBJ whole genome shotgun (WGS) entry which is preliminary data.</text>
</comment>
<evidence type="ECO:0000313" key="6">
    <source>
        <dbReference type="Proteomes" id="UP001634393"/>
    </source>
</evidence>
<reference evidence="5 6" key="1">
    <citation type="submission" date="2024-12" db="EMBL/GenBank/DDBJ databases">
        <title>The unique morphological basis and parallel evolutionary history of personate flowers in Penstemon.</title>
        <authorList>
            <person name="Depatie T.H."/>
            <person name="Wessinger C.A."/>
        </authorList>
    </citation>
    <scope>NUCLEOTIDE SEQUENCE [LARGE SCALE GENOMIC DNA]</scope>
    <source>
        <strain evidence="5">WTNN_2</strain>
        <tissue evidence="5">Leaf</tissue>
    </source>
</reference>
<keyword evidence="4" id="KW-0732">Signal</keyword>
<accession>A0ABD3S6L2</accession>
<comment type="subcellular location">
    <subcellularLocation>
        <location evidence="4">Secreted</location>
        <location evidence="4">Extracellular space</location>
        <location evidence="4">Apoplast</location>
    </subcellularLocation>
</comment>
<name>A0ABD3S6L2_9LAMI</name>
<proteinExistence type="inferred from homology"/>
<keyword evidence="6" id="KW-1185">Reference proteome</keyword>
<dbReference type="Gene3D" id="2.40.480.10">
    <property type="entry name" value="Allene oxide cyclase-like"/>
    <property type="match status" value="1"/>
</dbReference>
<organism evidence="5 6">
    <name type="scientific">Penstemon smallii</name>
    <dbReference type="NCBI Taxonomy" id="265156"/>
    <lineage>
        <taxon>Eukaryota</taxon>
        <taxon>Viridiplantae</taxon>
        <taxon>Streptophyta</taxon>
        <taxon>Embryophyta</taxon>
        <taxon>Tracheophyta</taxon>
        <taxon>Spermatophyta</taxon>
        <taxon>Magnoliopsida</taxon>
        <taxon>eudicotyledons</taxon>
        <taxon>Gunneridae</taxon>
        <taxon>Pentapetalae</taxon>
        <taxon>asterids</taxon>
        <taxon>lamiids</taxon>
        <taxon>Lamiales</taxon>
        <taxon>Plantaginaceae</taxon>
        <taxon>Cheloneae</taxon>
        <taxon>Penstemon</taxon>
    </lineage>
</organism>
<evidence type="ECO:0000256" key="3">
    <source>
        <dbReference type="ARBA" id="ARBA00022525"/>
    </source>
</evidence>